<proteinExistence type="predicted"/>
<dbReference type="SUPFAM" id="SSF48498">
    <property type="entry name" value="Tetracyclin repressor-like, C-terminal domain"/>
    <property type="match status" value="1"/>
</dbReference>
<dbReference type="InterPro" id="IPR050109">
    <property type="entry name" value="HTH-type_TetR-like_transc_reg"/>
</dbReference>
<dbReference type="InterPro" id="IPR001647">
    <property type="entry name" value="HTH_TetR"/>
</dbReference>
<dbReference type="InterPro" id="IPR032551">
    <property type="entry name" value="BscR_C"/>
</dbReference>
<dbReference type="OrthoDB" id="5365491at2"/>
<dbReference type="PANTHER" id="PTHR30055">
    <property type="entry name" value="HTH-TYPE TRANSCRIPTIONAL REGULATOR RUTR"/>
    <property type="match status" value="1"/>
</dbReference>
<keyword evidence="1 2" id="KW-0238">DNA-binding</keyword>
<dbReference type="STRING" id="1592317.DPF_1566"/>
<evidence type="ECO:0000313" key="4">
    <source>
        <dbReference type="EMBL" id="GAU08849.1"/>
    </source>
</evidence>
<accession>A0A194AJC2</accession>
<gene>
    <name evidence="4" type="ORF">DPF_1566</name>
</gene>
<dbReference type="PANTHER" id="PTHR30055:SF207">
    <property type="entry name" value="HTH-TYPE TRANSCRIPTIONAL REPRESSOR FATR"/>
    <property type="match status" value="1"/>
</dbReference>
<dbReference type="InterPro" id="IPR009057">
    <property type="entry name" value="Homeodomain-like_sf"/>
</dbReference>
<dbReference type="Pfam" id="PF00440">
    <property type="entry name" value="TetR_N"/>
    <property type="match status" value="1"/>
</dbReference>
<dbReference type="RefSeq" id="WP_069858673.1">
    <property type="nucleotide sequence ID" value="NZ_BDFE01000015.1"/>
</dbReference>
<feature type="DNA-binding region" description="H-T-H motif" evidence="2">
    <location>
        <begin position="29"/>
        <end position="48"/>
    </location>
</feature>
<name>A0A194AJC2_9BACT</name>
<evidence type="ECO:0000259" key="3">
    <source>
        <dbReference type="PROSITE" id="PS50977"/>
    </source>
</evidence>
<protein>
    <submittedName>
        <fullName evidence="4">TetR family transcriptional regulator</fullName>
    </submittedName>
</protein>
<comment type="caution">
    <text evidence="4">The sequence shown here is derived from an EMBL/GenBank/DDBJ whole genome shotgun (WGS) entry which is preliminary data.</text>
</comment>
<keyword evidence="5" id="KW-1185">Reference proteome</keyword>
<dbReference type="SUPFAM" id="SSF46689">
    <property type="entry name" value="Homeodomain-like"/>
    <property type="match status" value="1"/>
</dbReference>
<sequence length="194" mass="21792">MSALPKNLRAAILEAALDLFAENGFHSSPMSRIATLAGVGVGSIYRYFSDKDDLIHALFQRVDTPLKCAMEESLDPELPTHRQFVRFVTKLIEYLRSHPKEFRFIEQYYNSPYGIDKAHAEITQADGNPSDLFSQLFLKGQNEGTIRKMPLPVYPVMTFGPVGFLVRYSLSGRARVDDAMIQATAEACWNAIKA</sequence>
<dbReference type="EMBL" id="BDFE01000015">
    <property type="protein sequence ID" value="GAU08849.1"/>
    <property type="molecule type" value="Genomic_DNA"/>
</dbReference>
<dbReference type="PROSITE" id="PS50977">
    <property type="entry name" value="HTH_TETR_2"/>
    <property type="match status" value="1"/>
</dbReference>
<dbReference type="Proteomes" id="UP000095200">
    <property type="component" value="Unassembled WGS sequence"/>
</dbReference>
<evidence type="ECO:0000256" key="1">
    <source>
        <dbReference type="ARBA" id="ARBA00023125"/>
    </source>
</evidence>
<dbReference type="InterPro" id="IPR036271">
    <property type="entry name" value="Tet_transcr_reg_TetR-rel_C_sf"/>
</dbReference>
<feature type="domain" description="HTH tetR-type" evidence="3">
    <location>
        <begin position="6"/>
        <end position="66"/>
    </location>
</feature>
<dbReference type="GO" id="GO:0000976">
    <property type="term" value="F:transcription cis-regulatory region binding"/>
    <property type="evidence" value="ECO:0007669"/>
    <property type="project" value="TreeGrafter"/>
</dbReference>
<dbReference type="Gene3D" id="1.10.357.10">
    <property type="entry name" value="Tetracycline Repressor, domain 2"/>
    <property type="match status" value="1"/>
</dbReference>
<dbReference type="GO" id="GO:0003700">
    <property type="term" value="F:DNA-binding transcription factor activity"/>
    <property type="evidence" value="ECO:0007669"/>
    <property type="project" value="TreeGrafter"/>
</dbReference>
<organism evidence="4 5">
    <name type="scientific">Desulfoplanes formicivorans</name>
    <dbReference type="NCBI Taxonomy" id="1592317"/>
    <lineage>
        <taxon>Bacteria</taxon>
        <taxon>Pseudomonadati</taxon>
        <taxon>Thermodesulfobacteriota</taxon>
        <taxon>Desulfovibrionia</taxon>
        <taxon>Desulfovibrionales</taxon>
        <taxon>Desulfoplanaceae</taxon>
        <taxon>Desulfoplanes</taxon>
    </lineage>
</organism>
<evidence type="ECO:0000256" key="2">
    <source>
        <dbReference type="PROSITE-ProRule" id="PRU00335"/>
    </source>
</evidence>
<dbReference type="PRINTS" id="PR00455">
    <property type="entry name" value="HTHTETR"/>
</dbReference>
<evidence type="ECO:0000313" key="5">
    <source>
        <dbReference type="Proteomes" id="UP000095200"/>
    </source>
</evidence>
<reference evidence="5" key="1">
    <citation type="submission" date="2016-06" db="EMBL/GenBank/DDBJ databases">
        <title>Draft genome sequence of Desulfoplanes formicivorans strain Pf12B.</title>
        <authorList>
            <person name="Watanabe M."/>
            <person name="Kojima H."/>
            <person name="Fukui M."/>
        </authorList>
    </citation>
    <scope>NUCLEOTIDE SEQUENCE [LARGE SCALE GENOMIC DNA]</scope>
    <source>
        <strain evidence="5">Pf12B</strain>
    </source>
</reference>
<dbReference type="AlphaFoldDB" id="A0A194AJC2"/>
<dbReference type="Pfam" id="PF16295">
    <property type="entry name" value="TetR_C_10"/>
    <property type="match status" value="1"/>
</dbReference>